<dbReference type="GeneID" id="7051158"/>
<keyword evidence="3" id="KW-0698">rRNA processing</keyword>
<comment type="subcellular location">
    <subcellularLocation>
        <location evidence="1">Nucleus</location>
        <location evidence="1">Nucleolus</location>
    </subcellularLocation>
</comment>
<dbReference type="CDD" id="cd05702">
    <property type="entry name" value="S1_Rrp5_repeat_hs11_sc8"/>
    <property type="match status" value="1"/>
</dbReference>
<evidence type="ECO:0000256" key="5">
    <source>
        <dbReference type="ARBA" id="ARBA00022737"/>
    </source>
</evidence>
<feature type="compositionally biased region" description="Acidic residues" evidence="10">
    <location>
        <begin position="1404"/>
        <end position="1413"/>
    </location>
</feature>
<feature type="domain" description="S1 motif" evidence="11">
    <location>
        <begin position="880"/>
        <end position="956"/>
    </location>
</feature>
<evidence type="ECO:0000259" key="11">
    <source>
        <dbReference type="PROSITE" id="PS50126"/>
    </source>
</evidence>
<dbReference type="InterPro" id="IPR011990">
    <property type="entry name" value="TPR-like_helical_dom_sf"/>
</dbReference>
<feature type="domain" description="S1 motif" evidence="11">
    <location>
        <begin position="593"/>
        <end position="662"/>
    </location>
</feature>
<dbReference type="FunFam" id="2.40.50.140:FF:000155">
    <property type="entry name" value="rRNA biogenesis protein RRP5"/>
    <property type="match status" value="1"/>
</dbReference>
<feature type="region of interest" description="Disordered" evidence="10">
    <location>
        <begin position="1397"/>
        <end position="1444"/>
    </location>
</feature>
<organism evidence="12 14">
    <name type="scientific">Schizosaccharomyces japonicus (strain yFS275 / FY16936)</name>
    <name type="common">Fission yeast</name>
    <dbReference type="NCBI Taxonomy" id="402676"/>
    <lineage>
        <taxon>Eukaryota</taxon>
        <taxon>Fungi</taxon>
        <taxon>Dikarya</taxon>
        <taxon>Ascomycota</taxon>
        <taxon>Taphrinomycotina</taxon>
        <taxon>Schizosaccharomycetes</taxon>
        <taxon>Schizosaccharomycetales</taxon>
        <taxon>Schizosaccharomycetaceae</taxon>
        <taxon>Schizosaccharomyces</taxon>
    </lineage>
</organism>
<dbReference type="JaponicusDB" id="SJAG_02530">
    <property type="gene designation" value="rrp5"/>
</dbReference>
<evidence type="ECO:0000256" key="1">
    <source>
        <dbReference type="ARBA" id="ARBA00004604"/>
    </source>
</evidence>
<protein>
    <recommendedName>
        <fullName evidence="8">rRNA biogenesis protein RRP5</fullName>
    </recommendedName>
    <alternativeName>
        <fullName evidence="9">Ribosomal RNA-processing protein 5</fullName>
    </alternativeName>
</protein>
<dbReference type="InterPro" id="IPR048059">
    <property type="entry name" value="Rrp5_S1_rpt_hs1_sc1"/>
</dbReference>
<dbReference type="EMBL" id="KE651166">
    <property type="protein sequence ID" value="EEB07445.1"/>
    <property type="molecule type" value="Genomic_DNA"/>
</dbReference>
<keyword evidence="4" id="KW-0597">Phosphoprotein</keyword>
<evidence type="ECO:0000256" key="8">
    <source>
        <dbReference type="ARBA" id="ARBA00073619"/>
    </source>
</evidence>
<dbReference type="GO" id="GO:0006364">
    <property type="term" value="P:rRNA processing"/>
    <property type="evidence" value="ECO:0007669"/>
    <property type="project" value="UniProtKB-KW"/>
</dbReference>
<evidence type="ECO:0000313" key="14">
    <source>
        <dbReference type="Proteomes" id="UP000001744"/>
    </source>
</evidence>
<feature type="domain" description="S1 motif" evidence="11">
    <location>
        <begin position="127"/>
        <end position="222"/>
    </location>
</feature>
<keyword evidence="14" id="KW-1185">Reference proteome</keyword>
<dbReference type="CDD" id="cd05698">
    <property type="entry name" value="S1_Rrp5_repeat_hs6_sc5"/>
    <property type="match status" value="1"/>
</dbReference>
<dbReference type="InterPro" id="IPR003107">
    <property type="entry name" value="HAT"/>
</dbReference>
<dbReference type="Pfam" id="PF00575">
    <property type="entry name" value="S1"/>
    <property type="match status" value="4"/>
</dbReference>
<evidence type="ECO:0000256" key="6">
    <source>
        <dbReference type="ARBA" id="ARBA00023242"/>
    </source>
</evidence>
<feature type="compositionally biased region" description="Polar residues" evidence="10">
    <location>
        <begin position="35"/>
        <end position="47"/>
    </location>
</feature>
<feature type="compositionally biased region" description="Basic and acidic residues" evidence="10">
    <location>
        <begin position="72"/>
        <end position="85"/>
    </location>
</feature>
<dbReference type="Gene3D" id="2.40.50.140">
    <property type="entry name" value="Nucleic acid-binding proteins"/>
    <property type="match status" value="10"/>
</dbReference>
<dbReference type="eggNOG" id="KOG1070">
    <property type="taxonomic scope" value="Eukaryota"/>
</dbReference>
<feature type="compositionally biased region" description="Acidic residues" evidence="10">
    <location>
        <begin position="1334"/>
        <end position="1376"/>
    </location>
</feature>
<evidence type="ECO:0000256" key="7">
    <source>
        <dbReference type="ARBA" id="ARBA00055575"/>
    </source>
</evidence>
<evidence type="ECO:0000313" key="12">
    <source>
        <dbReference type="EMBL" id="EEB07445.1"/>
    </source>
</evidence>
<gene>
    <name evidence="13" type="primary">rrp5</name>
    <name evidence="12" type="ORF">SJAG_02530</name>
</gene>
<comment type="function">
    <text evidence="7">Involved in the biogenesis of rRNA. Required for the formation of 18S and 5.8S rRNA.</text>
</comment>
<dbReference type="Pfam" id="PF23459">
    <property type="entry name" value="S1_RRP5"/>
    <property type="match status" value="2"/>
</dbReference>
<accession>B6K2R4</accession>
<dbReference type="CDD" id="cd05693">
    <property type="entry name" value="S1_Rrp5_repeat_hs1_sc1"/>
    <property type="match status" value="1"/>
</dbReference>
<feature type="compositionally biased region" description="Basic residues" evidence="10">
    <location>
        <begin position="90"/>
        <end position="102"/>
    </location>
</feature>
<dbReference type="SUPFAM" id="SSF48452">
    <property type="entry name" value="TPR-like"/>
    <property type="match status" value="1"/>
</dbReference>
<dbReference type="PANTHER" id="PTHR23270:SF10">
    <property type="entry name" value="PROTEIN RRP5 HOMOLOG"/>
    <property type="match status" value="1"/>
</dbReference>
<dbReference type="GO" id="GO:0005730">
    <property type="term" value="C:nucleolus"/>
    <property type="evidence" value="ECO:0000318"/>
    <property type="project" value="GO_Central"/>
</dbReference>
<dbReference type="InterPro" id="IPR055430">
    <property type="entry name" value="HAT_Syf1_CNRKL1_C"/>
</dbReference>
<dbReference type="PANTHER" id="PTHR23270">
    <property type="entry name" value="PROGRAMMED CELL DEATH PROTEIN 11 PRE-RRNA PROCESSING PROTEIN RRP5"/>
    <property type="match status" value="1"/>
</dbReference>
<dbReference type="FunFam" id="2.40.50.140:FF:000279">
    <property type="entry name" value="rRNA biogenesis protein rrp5"/>
    <property type="match status" value="1"/>
</dbReference>
<dbReference type="InterPro" id="IPR003029">
    <property type="entry name" value="S1_domain"/>
</dbReference>
<feature type="domain" description="S1 motif" evidence="11">
    <location>
        <begin position="238"/>
        <end position="300"/>
    </location>
</feature>
<feature type="domain" description="S1 motif" evidence="11">
    <location>
        <begin position="1249"/>
        <end position="1320"/>
    </location>
</feature>
<dbReference type="InterPro" id="IPR012340">
    <property type="entry name" value="NA-bd_OB-fold"/>
</dbReference>
<feature type="domain" description="S1 motif" evidence="11">
    <location>
        <begin position="1067"/>
        <end position="1136"/>
    </location>
</feature>
<dbReference type="OMA" id="GQYLRAY"/>
<evidence type="ECO:0000256" key="9">
    <source>
        <dbReference type="ARBA" id="ARBA00076674"/>
    </source>
</evidence>
<dbReference type="SUPFAM" id="SSF50249">
    <property type="entry name" value="Nucleic acid-binding proteins"/>
    <property type="match status" value="12"/>
</dbReference>
<reference evidence="12 14" key="1">
    <citation type="journal article" date="2011" name="Science">
        <title>Comparative functional genomics of the fission yeasts.</title>
        <authorList>
            <person name="Rhind N."/>
            <person name="Chen Z."/>
            <person name="Yassour M."/>
            <person name="Thompson D.A."/>
            <person name="Haas B.J."/>
            <person name="Habib N."/>
            <person name="Wapinski I."/>
            <person name="Roy S."/>
            <person name="Lin M.F."/>
            <person name="Heiman D.I."/>
            <person name="Young S.K."/>
            <person name="Furuya K."/>
            <person name="Guo Y."/>
            <person name="Pidoux A."/>
            <person name="Chen H.M."/>
            <person name="Robbertse B."/>
            <person name="Goldberg J.M."/>
            <person name="Aoki K."/>
            <person name="Bayne E.H."/>
            <person name="Berlin A.M."/>
            <person name="Desjardins C.A."/>
            <person name="Dobbs E."/>
            <person name="Dukaj L."/>
            <person name="Fan L."/>
            <person name="FitzGerald M.G."/>
            <person name="French C."/>
            <person name="Gujja S."/>
            <person name="Hansen K."/>
            <person name="Keifenheim D."/>
            <person name="Levin J.Z."/>
            <person name="Mosher R.A."/>
            <person name="Mueller C.A."/>
            <person name="Pfiffner J."/>
            <person name="Priest M."/>
            <person name="Russ C."/>
            <person name="Smialowska A."/>
            <person name="Swoboda P."/>
            <person name="Sykes S.M."/>
            <person name="Vaughn M."/>
            <person name="Vengrova S."/>
            <person name="Yoder R."/>
            <person name="Zeng Q."/>
            <person name="Allshire R."/>
            <person name="Baulcombe D."/>
            <person name="Birren B.W."/>
            <person name="Brown W."/>
            <person name="Ekwall K."/>
            <person name="Kellis M."/>
            <person name="Leatherwood J."/>
            <person name="Levin H."/>
            <person name="Margalit H."/>
            <person name="Martienssen R."/>
            <person name="Nieduszynski C.A."/>
            <person name="Spatafora J.W."/>
            <person name="Friedman N."/>
            <person name="Dalgaard J.Z."/>
            <person name="Baumann P."/>
            <person name="Niki H."/>
            <person name="Regev A."/>
            <person name="Nusbaum C."/>
        </authorList>
    </citation>
    <scope>NUCLEOTIDE SEQUENCE [LARGE SCALE GENOMIC DNA]</scope>
    <source>
        <strain evidence="14">yFS275 / FY16936</strain>
    </source>
</reference>
<feature type="region of interest" description="Disordered" evidence="10">
    <location>
        <begin position="1334"/>
        <end position="1384"/>
    </location>
</feature>
<keyword evidence="6" id="KW-0539">Nucleus</keyword>
<evidence type="ECO:0000256" key="4">
    <source>
        <dbReference type="ARBA" id="ARBA00022553"/>
    </source>
</evidence>
<dbReference type="InterPro" id="IPR048058">
    <property type="entry name" value="Rrp5_S1_rpt_hs11_sc8"/>
</dbReference>
<dbReference type="RefSeq" id="XP_002173738.1">
    <property type="nucleotide sequence ID" value="XM_002173702.2"/>
</dbReference>
<dbReference type="CDD" id="cd05697">
    <property type="entry name" value="S1_Rrp5_repeat_hs5"/>
    <property type="match status" value="1"/>
</dbReference>
<dbReference type="Pfam" id="PF23231">
    <property type="entry name" value="HAT_Syf1_CNRKL1_C"/>
    <property type="match status" value="1"/>
</dbReference>
<evidence type="ECO:0000256" key="2">
    <source>
        <dbReference type="ARBA" id="ARBA00022517"/>
    </source>
</evidence>
<feature type="region of interest" description="Disordered" evidence="10">
    <location>
        <begin position="72"/>
        <end position="113"/>
    </location>
</feature>
<dbReference type="CDD" id="cd05708">
    <property type="entry name" value="S1_Rrp5_repeat_sc12"/>
    <property type="match status" value="1"/>
</dbReference>
<feature type="domain" description="S1 motif" evidence="11">
    <location>
        <begin position="504"/>
        <end position="573"/>
    </location>
</feature>
<feature type="domain" description="S1 motif" evidence="11">
    <location>
        <begin position="1160"/>
        <end position="1229"/>
    </location>
</feature>
<evidence type="ECO:0000313" key="13">
    <source>
        <dbReference type="JaponicusDB" id="SJAG_02530"/>
    </source>
</evidence>
<dbReference type="CDD" id="cd04461">
    <property type="entry name" value="S1_Rrp5_repeat_hs8_sc7"/>
    <property type="match status" value="1"/>
</dbReference>
<dbReference type="Proteomes" id="UP000001744">
    <property type="component" value="Unassembled WGS sequence"/>
</dbReference>
<dbReference type="VEuPathDB" id="FungiDB:SJAG_02530"/>
<feature type="domain" description="S1 motif" evidence="11">
    <location>
        <begin position="412"/>
        <end position="487"/>
    </location>
</feature>
<dbReference type="FunFam" id="1.25.40.10:FF:000065">
    <property type="entry name" value="Programmed cell death 11"/>
    <property type="match status" value="1"/>
</dbReference>
<sequence>MAGFKRKRDSSSEKGKKDKPVSSGDSSSESRSKPANSSILQLDNETSFPRGGASVLTPLEYKEVVNEAKRDALFTESKAKPEKKQTKQAARSKSKLSKKSKKTANADDDDEGSVPISHFSYKSVVEGTIVFGRISEINTLDLAVSLPNCLTGYVPITSISDSLSERLDKLDEVDEDNKSVAQESFPDLLDFYTVGQWVRARVTSITNDSSSKKKKRIELSLRPQDVNGGLGADGFVKGSVIQTVVTSWEDHGIAMDLGIEDFTGFLPLGAYNPETEFMEGQTVLCTVTSKKDRVFQLAMHQASPKALDKFPSVQAILPGNLANVLITDVLENGVTGKLMGVLNVTSDLMHSSLSQNERLANEFTIAKTRPARILYTIPSSPPTVAVTFLPHAVDFNKTSAEQENPLEKLPLGFTVEEAKVSAVSPSLGIFCDVGVEGVRGFAHISRLSDSRVDKVDPSSGDYQLHSTHKARITGFSFVDNLFVLSLQESIIDQPFLRVDDIPVGKVIKGSVVRLFAQGVIVKLSEGINGLVPTAHMADVQLHFPERKFKEGLPVKCRVLAVDSDRKRVLLTLKKSLLNSDLPIIDSYESVQPGAKAVGVFARILNTGAVVEFYNHVRGFLPTAEMSEAYIQDARDHFKVGQTVSVTVVNCDPETRKMRLSCREQNWTNERSQRFTDLEVGSVVSGAVSQKTENSVIVDLGNSVNGVIQVGHLSDGDAKKCQKILSKIRATTKLSEVLVLRKDLEKRIVFLTLKQSLIDAAKAGMLPKTLSDLKEGVKYAGFVKNITEFGVFIEFANGVTALAPKAYLSENYVPLPAALFKPFQSLTCVCFSIDMEKERALVSLKPLDKVNEKVDEITESKYVVIEPVDESITKAYDYTTGKLTWGVISSVKATQLNIDLAKNVHGRVDVSEAFDNFEDISDPSKPFSTFKKGDKIQVRVLGTHDAKNHKFLPISHRVSPRQFLELSIKPSVMKQTEFSGEALTFKKGDTCIAFVNNTTPECIWVSVGSNLRGRIAALDASNDLETLNSITEKFPVGSAIQCTVLSSGEILTLSAMEHVVDYETISAGDKLLGRISNINDMGMIVQLPGALSGRVSRTDVSDDFETSPNSLFSRNQFVRVYVLSVDVPNRKIALSTRASHFEEGKEIKDPEIKSFEDVEMNRVYRGFVTNVADTGLFVTLGRNVVGRVKIAELFDSFIKEWKPHFQVSQLVKAKVVHVDQEKKRIELSLKPSRVSSKEASAKEFSEIEVGSNVDGTVIRCEDFGVLIRLDGTDNIVGLCHKSEIADTTVNDVTKLYSAGDKVRAHVLSVDPEKRRVALGLKSSYFDADSDVDMYESGAEEDLESSADEEEDSDEAMDESAEEEVNSDSESESSDEEKEDAKGLEAAGFDWKADSTVFDKEASADSSDEDSDAEDGPQRKKKKNVKDDDEERDLDDAPQGPADFERKLLSEPNSSLLWIGYMAYHLGLNEIDKSREIGQRALKAINFREEEEKLNVWVALLNLEVAYGNEETLDKTFKEACHFYDELVVYERLCGILIKQQRLDLAKEYMERMVKRFSQIASVWLNYATFLMSNDDAEAARGLLQRSLQSLPKKDHVSTIEKFALLEFKQGDPERGRTIFEGLLSNYPKRLDLWNVLLDMEIKQGDVSIVRRLFQRLLANKLSLKKAKFVFKKWLLFEKDHGTPEGVEDVKQRAAEYVEQHQSDE</sequence>
<dbReference type="InterPro" id="IPR045209">
    <property type="entry name" value="Rrp5"/>
</dbReference>
<dbReference type="OrthoDB" id="412781at2759"/>
<name>B6K2R4_SCHJY</name>
<feature type="domain" description="S1 motif" evidence="11">
    <location>
        <begin position="680"/>
        <end position="753"/>
    </location>
</feature>
<dbReference type="FunFam" id="2.40.50.140:FF:000103">
    <property type="entry name" value="protein RRP5 homolog"/>
    <property type="match status" value="5"/>
</dbReference>
<dbReference type="STRING" id="402676.B6K2R4"/>
<dbReference type="SMART" id="SM00386">
    <property type="entry name" value="HAT"/>
    <property type="match status" value="5"/>
</dbReference>
<dbReference type="PROSITE" id="PS50126">
    <property type="entry name" value="S1"/>
    <property type="match status" value="11"/>
</dbReference>
<proteinExistence type="predicted"/>
<keyword evidence="5" id="KW-0677">Repeat</keyword>
<dbReference type="HOGENOM" id="CLU_000845_0_0_1"/>
<evidence type="ECO:0000256" key="3">
    <source>
        <dbReference type="ARBA" id="ARBA00022552"/>
    </source>
</evidence>
<dbReference type="SMART" id="SM00316">
    <property type="entry name" value="S1"/>
    <property type="match status" value="12"/>
</dbReference>
<evidence type="ECO:0000256" key="10">
    <source>
        <dbReference type="SAM" id="MobiDB-lite"/>
    </source>
</evidence>
<dbReference type="FunFam" id="2.40.50.140:FF:000196">
    <property type="entry name" value="rRNA biogenesis protein RRP5"/>
    <property type="match status" value="1"/>
</dbReference>
<dbReference type="Gene3D" id="1.25.40.10">
    <property type="entry name" value="Tetratricopeptide repeat domain"/>
    <property type="match status" value="2"/>
</dbReference>
<dbReference type="GO" id="GO:0032040">
    <property type="term" value="C:small-subunit processome"/>
    <property type="evidence" value="ECO:0000318"/>
    <property type="project" value="GO_Central"/>
</dbReference>
<feature type="compositionally biased region" description="Basic and acidic residues" evidence="10">
    <location>
        <begin position="9"/>
        <end position="20"/>
    </location>
</feature>
<feature type="domain" description="S1 motif" evidence="11">
    <location>
        <begin position="775"/>
        <end position="844"/>
    </location>
</feature>
<dbReference type="GO" id="GO:0003723">
    <property type="term" value="F:RNA binding"/>
    <property type="evidence" value="ECO:0000318"/>
    <property type="project" value="GO_Central"/>
</dbReference>
<feature type="compositionally biased region" description="Acidic residues" evidence="10">
    <location>
        <begin position="1425"/>
        <end position="1434"/>
    </location>
</feature>
<keyword evidence="2" id="KW-0690">Ribosome biogenesis</keyword>
<feature type="region of interest" description="Disordered" evidence="10">
    <location>
        <begin position="1"/>
        <end position="53"/>
    </location>
</feature>
<dbReference type="InterPro" id="IPR057302">
    <property type="entry name" value="Rrp5_S1"/>
</dbReference>